<protein>
    <submittedName>
        <fullName evidence="2">Uncharacterized protein</fullName>
    </submittedName>
</protein>
<dbReference type="EMBL" id="JBBMFI010000023">
    <property type="protein sequence ID" value="MEQ2565947.1"/>
    <property type="molecule type" value="Genomic_DNA"/>
</dbReference>
<reference evidence="2 3" key="1">
    <citation type="submission" date="2024-03" db="EMBL/GenBank/DDBJ databases">
        <title>Human intestinal bacterial collection.</title>
        <authorList>
            <person name="Pauvert C."/>
            <person name="Hitch T.C.A."/>
            <person name="Clavel T."/>
        </authorList>
    </citation>
    <scope>NUCLEOTIDE SEQUENCE [LARGE SCALE GENOMIC DNA]</scope>
    <source>
        <strain evidence="2 3">CLA-AP-H18</strain>
    </source>
</reference>
<gene>
    <name evidence="2" type="ORF">ABFO16_06810</name>
</gene>
<name>A0ABV1HUE0_9FIRM</name>
<proteinExistence type="predicted"/>
<keyword evidence="1" id="KW-0472">Membrane</keyword>
<dbReference type="RefSeq" id="WP_211148548.1">
    <property type="nucleotide sequence ID" value="NZ_JBBMEY010000025.1"/>
</dbReference>
<feature type="transmembrane region" description="Helical" evidence="1">
    <location>
        <begin position="12"/>
        <end position="31"/>
    </location>
</feature>
<evidence type="ECO:0000313" key="3">
    <source>
        <dbReference type="Proteomes" id="UP001478133"/>
    </source>
</evidence>
<organism evidence="2 3">
    <name type="scientific">Ruminococcoides intestinihominis</name>
    <dbReference type="NCBI Taxonomy" id="3133161"/>
    <lineage>
        <taxon>Bacteria</taxon>
        <taxon>Bacillati</taxon>
        <taxon>Bacillota</taxon>
        <taxon>Clostridia</taxon>
        <taxon>Eubacteriales</taxon>
        <taxon>Oscillospiraceae</taxon>
        <taxon>Ruminococcoides</taxon>
    </lineage>
</organism>
<evidence type="ECO:0000313" key="2">
    <source>
        <dbReference type="EMBL" id="MEQ2565947.1"/>
    </source>
</evidence>
<accession>A0ABV1HUE0</accession>
<evidence type="ECO:0000256" key="1">
    <source>
        <dbReference type="SAM" id="Phobius"/>
    </source>
</evidence>
<keyword evidence="1" id="KW-1133">Transmembrane helix</keyword>
<dbReference type="Proteomes" id="UP001478133">
    <property type="component" value="Unassembled WGS sequence"/>
</dbReference>
<sequence>MEKKNMRVKFQKGIVAFAIIFFLVIGGLTYLSTKIDALLYPTVTVATTNTGYLIDDDDDTYYDPQGGNTLIPTSSIHNGEVYYVIKNTDGNYIVAKKQIDILNQNGLYTEITREDTGFLAIIDSDKDLKVGEQVLVKADVL</sequence>
<keyword evidence="1" id="KW-0812">Transmembrane</keyword>
<keyword evidence="3" id="KW-1185">Reference proteome</keyword>
<comment type="caution">
    <text evidence="2">The sequence shown here is derived from an EMBL/GenBank/DDBJ whole genome shotgun (WGS) entry which is preliminary data.</text>
</comment>